<sequence>MPVGAGRSWSELVGASRQRADIRPESGRDQPEPRPRGPRRVLRGAVPTAVRRAVPDTGSPPCARALNSLAPPGGAW</sequence>
<keyword evidence="3" id="KW-1185">Reference proteome</keyword>
<evidence type="ECO:0000313" key="2">
    <source>
        <dbReference type="EMBL" id="EFG06870.1"/>
    </source>
</evidence>
<organism evidence="2 3">
    <name type="scientific">Streptomyces clavuligerus</name>
    <dbReference type="NCBI Taxonomy" id="1901"/>
    <lineage>
        <taxon>Bacteria</taxon>
        <taxon>Bacillati</taxon>
        <taxon>Actinomycetota</taxon>
        <taxon>Actinomycetes</taxon>
        <taxon>Kitasatosporales</taxon>
        <taxon>Streptomycetaceae</taxon>
        <taxon>Streptomyces</taxon>
    </lineage>
</organism>
<feature type="compositionally biased region" description="Basic and acidic residues" evidence="1">
    <location>
        <begin position="18"/>
        <end position="35"/>
    </location>
</feature>
<proteinExistence type="predicted"/>
<accession>E2Q3Q0</accession>
<protein>
    <submittedName>
        <fullName evidence="2">Uncharacterized protein</fullName>
    </submittedName>
</protein>
<evidence type="ECO:0000313" key="3">
    <source>
        <dbReference type="Proteomes" id="UP000002357"/>
    </source>
</evidence>
<dbReference type="EMBL" id="CM000913">
    <property type="protein sequence ID" value="EFG06870.1"/>
    <property type="molecule type" value="Genomic_DNA"/>
</dbReference>
<evidence type="ECO:0000256" key="1">
    <source>
        <dbReference type="SAM" id="MobiDB-lite"/>
    </source>
</evidence>
<feature type="region of interest" description="Disordered" evidence="1">
    <location>
        <begin position="1"/>
        <end position="76"/>
    </location>
</feature>
<dbReference type="Proteomes" id="UP000002357">
    <property type="component" value="Chromosome"/>
</dbReference>
<gene>
    <name evidence="2" type="ORF">SCLAV_1796</name>
</gene>
<dbReference type="AlphaFoldDB" id="E2Q3Q0"/>
<name>E2Q3Q0_STRCL</name>
<reference evidence="2 3" key="1">
    <citation type="journal article" date="2010" name="Genome Biol. Evol.">
        <title>The sequence of a 1.8-mb bacterial linear plasmid reveals a rich evolutionary reservoir of secondary metabolic pathways.</title>
        <authorList>
            <person name="Medema M.H."/>
            <person name="Trefzer A."/>
            <person name="Kovalchuk A."/>
            <person name="van den Berg M."/>
            <person name="Mueller U."/>
            <person name="Heijne W."/>
            <person name="Wu L."/>
            <person name="Alam M.T."/>
            <person name="Ronning C.M."/>
            <person name="Nierman W.C."/>
            <person name="Bovenberg R.A.L."/>
            <person name="Breitling R."/>
            <person name="Takano E."/>
        </authorList>
    </citation>
    <scope>NUCLEOTIDE SEQUENCE [LARGE SCALE GENOMIC DNA]</scope>
    <source>
        <strain evidence="3">ATCC 27064 / DSM 738 / JCM 4710 / NBRC 13307 / NCIMB 12785 / NRRL 3585 / VKM Ac-602</strain>
    </source>
</reference>